<reference evidence="14" key="1">
    <citation type="submission" date="2020-07" db="EMBL/GenBank/DDBJ databases">
        <title>Severe corrosion of carbon steel in oil field produced water can be linked to methanogenic archaea containing a special type of NiFe hydrogenase.</title>
        <authorList>
            <person name="Lahme S."/>
            <person name="Mand J."/>
            <person name="Longwell J."/>
            <person name="Smith R."/>
            <person name="Enning D."/>
        </authorList>
    </citation>
    <scope>NUCLEOTIDE SEQUENCE</scope>
    <source>
        <strain evidence="14">MIC098Bin6</strain>
    </source>
</reference>
<dbReference type="InterPro" id="IPR022998">
    <property type="entry name" value="ThiamineP_synth_TenI"/>
</dbReference>
<keyword evidence="5 10" id="KW-0460">Magnesium</keyword>
<accession>A0A931CVX9</accession>
<evidence type="ECO:0000256" key="9">
    <source>
        <dbReference type="ARBA" id="ARBA00047883"/>
    </source>
</evidence>
<sequence>MHGIYLVTDQTLCLGRPLASIVADAVRAGIACVQLREKTASTRKFLNQALALKPVLASAGIPLIINDRVDIALAAGADGVHLGQSDMPYDAARRLMGSNAIIGLSVETWADVEAAQNLDVAYLGVSPVFATPTKTDTRSPWGLDGLARIRAYSRHSLVAIGGLNAANAKEIIRAGADAVAVVSAICSAEDPFTAARNLVHCFDSSTDKET</sequence>
<keyword evidence="4 10" id="KW-0479">Metal-binding</keyword>
<comment type="catalytic activity">
    <reaction evidence="9 10 11">
        <text>2-[(2R,5Z)-2-carboxy-4-methylthiazol-5(2H)-ylidene]ethyl phosphate + 4-amino-2-methyl-5-(diphosphooxymethyl)pyrimidine + 2 H(+) = thiamine phosphate + CO2 + diphosphate</text>
        <dbReference type="Rhea" id="RHEA:47844"/>
        <dbReference type="ChEBI" id="CHEBI:15378"/>
        <dbReference type="ChEBI" id="CHEBI:16526"/>
        <dbReference type="ChEBI" id="CHEBI:33019"/>
        <dbReference type="ChEBI" id="CHEBI:37575"/>
        <dbReference type="ChEBI" id="CHEBI:57841"/>
        <dbReference type="ChEBI" id="CHEBI:62899"/>
        <dbReference type="EC" id="2.5.1.3"/>
    </reaction>
</comment>
<comment type="function">
    <text evidence="1 10">Condenses 4-methyl-5-(beta-hydroxyethyl)thiazole monophosphate (THZ-P) and 2-methyl-4-amino-5-hydroxymethyl pyrimidine pyrophosphate (HMP-PP) to form thiamine monophosphate (TMP).</text>
</comment>
<comment type="catalytic activity">
    <reaction evidence="8 10 11">
        <text>2-(2-carboxy-4-methylthiazol-5-yl)ethyl phosphate + 4-amino-2-methyl-5-(diphosphooxymethyl)pyrimidine + 2 H(+) = thiamine phosphate + CO2 + diphosphate</text>
        <dbReference type="Rhea" id="RHEA:47848"/>
        <dbReference type="ChEBI" id="CHEBI:15378"/>
        <dbReference type="ChEBI" id="CHEBI:16526"/>
        <dbReference type="ChEBI" id="CHEBI:33019"/>
        <dbReference type="ChEBI" id="CHEBI:37575"/>
        <dbReference type="ChEBI" id="CHEBI:57841"/>
        <dbReference type="ChEBI" id="CHEBI:62890"/>
        <dbReference type="EC" id="2.5.1.3"/>
    </reaction>
</comment>
<dbReference type="EC" id="2.5.1.3" evidence="10"/>
<evidence type="ECO:0000256" key="11">
    <source>
        <dbReference type="RuleBase" id="RU003826"/>
    </source>
</evidence>
<proteinExistence type="inferred from homology"/>
<comment type="catalytic activity">
    <reaction evidence="7 10 11">
        <text>4-methyl-5-(2-phosphooxyethyl)-thiazole + 4-amino-2-methyl-5-(diphosphooxymethyl)pyrimidine + H(+) = thiamine phosphate + diphosphate</text>
        <dbReference type="Rhea" id="RHEA:22328"/>
        <dbReference type="ChEBI" id="CHEBI:15378"/>
        <dbReference type="ChEBI" id="CHEBI:33019"/>
        <dbReference type="ChEBI" id="CHEBI:37575"/>
        <dbReference type="ChEBI" id="CHEBI:57841"/>
        <dbReference type="ChEBI" id="CHEBI:58296"/>
        <dbReference type="EC" id="2.5.1.3"/>
    </reaction>
</comment>
<dbReference type="GO" id="GO:0009229">
    <property type="term" value="P:thiamine diphosphate biosynthetic process"/>
    <property type="evidence" value="ECO:0007669"/>
    <property type="project" value="UniProtKB-UniRule"/>
</dbReference>
<evidence type="ECO:0000256" key="1">
    <source>
        <dbReference type="ARBA" id="ARBA00003814"/>
    </source>
</evidence>
<dbReference type="InterPro" id="IPR013785">
    <property type="entry name" value="Aldolase_TIM"/>
</dbReference>
<evidence type="ECO:0000313" key="14">
    <source>
        <dbReference type="EMBL" id="MBG0778779.1"/>
    </source>
</evidence>
<evidence type="ECO:0000256" key="7">
    <source>
        <dbReference type="ARBA" id="ARBA00047334"/>
    </source>
</evidence>
<evidence type="ECO:0000256" key="10">
    <source>
        <dbReference type="HAMAP-Rule" id="MF_00097"/>
    </source>
</evidence>
<dbReference type="GO" id="GO:0005737">
    <property type="term" value="C:cytoplasm"/>
    <property type="evidence" value="ECO:0007669"/>
    <property type="project" value="TreeGrafter"/>
</dbReference>
<evidence type="ECO:0000256" key="2">
    <source>
        <dbReference type="ARBA" id="ARBA00005165"/>
    </source>
</evidence>
<feature type="binding site" evidence="10">
    <location>
        <position position="66"/>
    </location>
    <ligand>
        <name>4-amino-2-methyl-5-(diphosphooxymethyl)pyrimidine</name>
        <dbReference type="ChEBI" id="CHEBI:57841"/>
    </ligand>
</feature>
<feature type="binding site" evidence="10">
    <location>
        <position position="134"/>
    </location>
    <ligand>
        <name>4-amino-2-methyl-5-(diphosphooxymethyl)pyrimidine</name>
        <dbReference type="ChEBI" id="CHEBI:57841"/>
    </ligand>
</feature>
<dbReference type="SUPFAM" id="SSF51391">
    <property type="entry name" value="Thiamin phosphate synthase"/>
    <property type="match status" value="1"/>
</dbReference>
<evidence type="ECO:0000256" key="8">
    <source>
        <dbReference type="ARBA" id="ARBA00047851"/>
    </source>
</evidence>
<evidence type="ECO:0000256" key="4">
    <source>
        <dbReference type="ARBA" id="ARBA00022723"/>
    </source>
</evidence>
<dbReference type="InterPro" id="IPR036206">
    <property type="entry name" value="ThiamineP_synth_sf"/>
</dbReference>
<evidence type="ECO:0000256" key="6">
    <source>
        <dbReference type="ARBA" id="ARBA00022977"/>
    </source>
</evidence>
<dbReference type="NCBIfam" id="TIGR00693">
    <property type="entry name" value="thiE"/>
    <property type="match status" value="1"/>
</dbReference>
<feature type="domain" description="Thiamine phosphate synthase/TenI" evidence="13">
    <location>
        <begin position="4"/>
        <end position="185"/>
    </location>
</feature>
<evidence type="ECO:0000256" key="5">
    <source>
        <dbReference type="ARBA" id="ARBA00022842"/>
    </source>
</evidence>
<evidence type="ECO:0000259" key="13">
    <source>
        <dbReference type="Pfam" id="PF02581"/>
    </source>
</evidence>
<dbReference type="Pfam" id="PF02581">
    <property type="entry name" value="TMP-TENI"/>
    <property type="match status" value="1"/>
</dbReference>
<dbReference type="PANTHER" id="PTHR20857">
    <property type="entry name" value="THIAMINE-PHOSPHATE PYROPHOSPHORYLASE"/>
    <property type="match status" value="1"/>
</dbReference>
<evidence type="ECO:0000313" key="15">
    <source>
        <dbReference type="Proteomes" id="UP000706172"/>
    </source>
</evidence>
<organism evidence="14 15">
    <name type="scientific">Desulfotignum balticum</name>
    <dbReference type="NCBI Taxonomy" id="115781"/>
    <lineage>
        <taxon>Bacteria</taxon>
        <taxon>Pseudomonadati</taxon>
        <taxon>Thermodesulfobacteriota</taxon>
        <taxon>Desulfobacteria</taxon>
        <taxon>Desulfobacterales</taxon>
        <taxon>Desulfobacteraceae</taxon>
        <taxon>Desulfotignum</taxon>
    </lineage>
</organism>
<feature type="binding site" evidence="10">
    <location>
        <begin position="182"/>
        <end position="183"/>
    </location>
    <ligand>
        <name>2-[(2R,5Z)-2-carboxy-4-methylthiazol-5(2H)-ylidene]ethyl phosphate</name>
        <dbReference type="ChEBI" id="CHEBI:62899"/>
    </ligand>
</feature>
<gene>
    <name evidence="10 14" type="primary">thiE</name>
    <name evidence="14" type="ORF">H0S81_02485</name>
</gene>
<comment type="cofactor">
    <cofactor evidence="10">
        <name>Mg(2+)</name>
        <dbReference type="ChEBI" id="CHEBI:18420"/>
    </cofactor>
    <text evidence="10">Binds 1 Mg(2+) ion per subunit.</text>
</comment>
<evidence type="ECO:0000256" key="3">
    <source>
        <dbReference type="ARBA" id="ARBA00022679"/>
    </source>
</evidence>
<dbReference type="Gene3D" id="3.20.20.70">
    <property type="entry name" value="Aldolase class I"/>
    <property type="match status" value="1"/>
</dbReference>
<dbReference type="GO" id="GO:0000287">
    <property type="term" value="F:magnesium ion binding"/>
    <property type="evidence" value="ECO:0007669"/>
    <property type="project" value="UniProtKB-UniRule"/>
</dbReference>
<dbReference type="InterPro" id="IPR034291">
    <property type="entry name" value="TMP_synthase"/>
</dbReference>
<dbReference type="GO" id="GO:0009228">
    <property type="term" value="P:thiamine biosynthetic process"/>
    <property type="evidence" value="ECO:0007669"/>
    <property type="project" value="UniProtKB-KW"/>
</dbReference>
<keyword evidence="3 10" id="KW-0808">Transferase</keyword>
<dbReference type="EMBL" id="JACCQK010000105">
    <property type="protein sequence ID" value="MBG0778779.1"/>
    <property type="molecule type" value="Genomic_DNA"/>
</dbReference>
<dbReference type="AlphaFoldDB" id="A0A931CVX9"/>
<feature type="binding site" evidence="10">
    <location>
        <position position="86"/>
    </location>
    <ligand>
        <name>Mg(2+)</name>
        <dbReference type="ChEBI" id="CHEBI:18420"/>
    </ligand>
</feature>
<dbReference type="GO" id="GO:0004789">
    <property type="term" value="F:thiamine-phosphate diphosphorylase activity"/>
    <property type="evidence" value="ECO:0007669"/>
    <property type="project" value="UniProtKB-UniRule"/>
</dbReference>
<feature type="binding site" evidence="10">
    <location>
        <position position="162"/>
    </location>
    <ligand>
        <name>2-[(2R,5Z)-2-carboxy-4-methylthiazol-5(2H)-ylidene]ethyl phosphate</name>
        <dbReference type="ChEBI" id="CHEBI:62899"/>
    </ligand>
</feature>
<feature type="binding site" evidence="10">
    <location>
        <position position="105"/>
    </location>
    <ligand>
        <name>4-amino-2-methyl-5-(diphosphooxymethyl)pyrimidine</name>
        <dbReference type="ChEBI" id="CHEBI:57841"/>
    </ligand>
</feature>
<comment type="pathway">
    <text evidence="2 10 12">Cofactor biosynthesis; thiamine diphosphate biosynthesis; thiamine phosphate from 4-amino-2-methyl-5-diphosphomethylpyrimidine and 4-methyl-5-(2-phosphoethyl)-thiazole: step 1/1.</text>
</comment>
<dbReference type="FunFam" id="3.20.20.70:FF:000096">
    <property type="entry name" value="Thiamine-phosphate synthase"/>
    <property type="match status" value="1"/>
</dbReference>
<protein>
    <recommendedName>
        <fullName evidence="10">Thiamine-phosphate synthase</fullName>
        <shortName evidence="10">TP synthase</shortName>
        <shortName evidence="10">TPS</shortName>
        <ecNumber evidence="10">2.5.1.3</ecNumber>
    </recommendedName>
    <alternativeName>
        <fullName evidence="10">Thiamine-phosphate pyrophosphorylase</fullName>
        <shortName evidence="10">TMP pyrophosphorylase</shortName>
        <shortName evidence="10">TMP-PPase</shortName>
    </alternativeName>
</protein>
<keyword evidence="6 10" id="KW-0784">Thiamine biosynthesis</keyword>
<dbReference type="PANTHER" id="PTHR20857:SF15">
    <property type="entry name" value="THIAMINE-PHOSPHATE SYNTHASE"/>
    <property type="match status" value="1"/>
</dbReference>
<comment type="caution">
    <text evidence="14">The sequence shown here is derived from an EMBL/GenBank/DDBJ whole genome shotgun (WGS) entry which is preliminary data.</text>
</comment>
<feature type="binding site" evidence="10">
    <location>
        <begin position="131"/>
        <end position="133"/>
    </location>
    <ligand>
        <name>2-[(2R,5Z)-2-carboxy-4-methylthiazol-5(2H)-ylidene]ethyl phosphate</name>
        <dbReference type="ChEBI" id="CHEBI:62899"/>
    </ligand>
</feature>
<feature type="binding site" evidence="10">
    <location>
        <begin position="34"/>
        <end position="38"/>
    </location>
    <ligand>
        <name>4-amino-2-methyl-5-(diphosphooxymethyl)pyrimidine</name>
        <dbReference type="ChEBI" id="CHEBI:57841"/>
    </ligand>
</feature>
<evidence type="ECO:0000256" key="12">
    <source>
        <dbReference type="RuleBase" id="RU004253"/>
    </source>
</evidence>
<name>A0A931CVX9_9BACT</name>
<dbReference type="CDD" id="cd00564">
    <property type="entry name" value="TMP_TenI"/>
    <property type="match status" value="1"/>
</dbReference>
<comment type="similarity">
    <text evidence="10 11">Belongs to the thiamine-phosphate synthase family.</text>
</comment>
<dbReference type="Proteomes" id="UP000706172">
    <property type="component" value="Unassembled WGS sequence"/>
</dbReference>
<dbReference type="HAMAP" id="MF_00097">
    <property type="entry name" value="TMP_synthase"/>
    <property type="match status" value="1"/>
</dbReference>
<feature type="binding site" evidence="10">
    <location>
        <position position="67"/>
    </location>
    <ligand>
        <name>Mg(2+)</name>
        <dbReference type="ChEBI" id="CHEBI:18420"/>
    </ligand>
</feature>